<dbReference type="PANTHER" id="PTHR23516:SF1">
    <property type="entry name" value="MOLYBDATE-ANION TRANSPORTER"/>
    <property type="match status" value="1"/>
</dbReference>
<reference evidence="8 9" key="1">
    <citation type="journal article" date="2013" name="J. Biotechnol.">
        <title>Establishment and interpretation of the genome sequence of the phytopathogenic fungus Rhizoctonia solani AG1-IB isolate 7/3/14.</title>
        <authorList>
            <person name="Wibberg D.W."/>
            <person name="Jelonek L.J."/>
            <person name="Rupp O.R."/>
            <person name="Hennig M.H."/>
            <person name="Eikmeyer F.E."/>
            <person name="Goesmann A.G."/>
            <person name="Hartmann A.H."/>
            <person name="Borriss R.B."/>
            <person name="Grosch R.G."/>
            <person name="Puehler A.P."/>
            <person name="Schlueter A.S."/>
        </authorList>
    </citation>
    <scope>NUCLEOTIDE SEQUENCE [LARGE SCALE GENOMIC DNA]</scope>
    <source>
        <strain evidence="9">AG1-IB / isolate 7/3/14</strain>
    </source>
</reference>
<organism evidence="8 9">
    <name type="scientific">Thanatephorus cucumeris (strain AG1-IB / isolate 7/3/14)</name>
    <name type="common">Lettuce bottom rot fungus</name>
    <name type="synonym">Rhizoctonia solani</name>
    <dbReference type="NCBI Taxonomy" id="1108050"/>
    <lineage>
        <taxon>Eukaryota</taxon>
        <taxon>Fungi</taxon>
        <taxon>Dikarya</taxon>
        <taxon>Basidiomycota</taxon>
        <taxon>Agaricomycotina</taxon>
        <taxon>Agaricomycetes</taxon>
        <taxon>Cantharellales</taxon>
        <taxon>Ceratobasidiaceae</taxon>
        <taxon>Rhizoctonia</taxon>
        <taxon>Rhizoctonia solani AG-1</taxon>
    </lineage>
</organism>
<dbReference type="EMBL" id="CAOJ01001883">
    <property type="protein sequence ID" value="CCO27410.1"/>
    <property type="molecule type" value="Genomic_DNA"/>
</dbReference>
<dbReference type="Proteomes" id="UP000012065">
    <property type="component" value="Unassembled WGS sequence"/>
</dbReference>
<evidence type="ECO:0000256" key="6">
    <source>
        <dbReference type="ARBA" id="ARBA00023136"/>
    </source>
</evidence>
<keyword evidence="3" id="KW-1003">Cell membrane</keyword>
<dbReference type="GO" id="GO:0015098">
    <property type="term" value="F:molybdate ion transmembrane transporter activity"/>
    <property type="evidence" value="ECO:0007669"/>
    <property type="project" value="InterPro"/>
</dbReference>
<evidence type="ECO:0000256" key="3">
    <source>
        <dbReference type="ARBA" id="ARBA00022475"/>
    </source>
</evidence>
<dbReference type="Pfam" id="PF05631">
    <property type="entry name" value="MFS_5"/>
    <property type="match status" value="1"/>
</dbReference>
<dbReference type="HOGENOM" id="CLU_2074739_0_0_1"/>
<evidence type="ECO:0000256" key="7">
    <source>
        <dbReference type="SAM" id="Phobius"/>
    </source>
</evidence>
<feature type="transmembrane region" description="Helical" evidence="7">
    <location>
        <begin position="94"/>
        <end position="116"/>
    </location>
</feature>
<feature type="transmembrane region" description="Helical" evidence="7">
    <location>
        <begin position="6"/>
        <end position="23"/>
    </location>
</feature>
<evidence type="ECO:0000256" key="2">
    <source>
        <dbReference type="ARBA" id="ARBA00022448"/>
    </source>
</evidence>
<evidence type="ECO:0000256" key="5">
    <source>
        <dbReference type="ARBA" id="ARBA00022989"/>
    </source>
</evidence>
<accession>M5BME9</accession>
<dbReference type="PANTHER" id="PTHR23516">
    <property type="entry name" value="SAM (S-ADENOSYL METHIONINE) TRANSPORTER"/>
    <property type="match status" value="1"/>
</dbReference>
<evidence type="ECO:0000313" key="8">
    <source>
        <dbReference type="EMBL" id="CCO27410.1"/>
    </source>
</evidence>
<keyword evidence="2" id="KW-0813">Transport</keyword>
<protein>
    <submittedName>
        <fullName evidence="8">Uncharacterized protein</fullName>
    </submittedName>
</protein>
<sequence>MLESFYASQLVVMTGYAFFAMLLENYIAKRHTPKVEENDPIAGRRPTAASEQAARALSYKYLVVYGVVMAADWLQGPYVYSLYKDQYGYSERMVAILFVTGFLSAGLAAPTVGVWADN</sequence>
<name>M5BME9_THACB</name>
<gene>
    <name evidence="8" type="ORF">BN14_01449</name>
</gene>
<comment type="subcellular location">
    <subcellularLocation>
        <location evidence="1">Cell membrane</location>
        <topology evidence="1">Multi-pass membrane protein</topology>
    </subcellularLocation>
</comment>
<dbReference type="GO" id="GO:0005886">
    <property type="term" value="C:plasma membrane"/>
    <property type="evidence" value="ECO:0007669"/>
    <property type="project" value="UniProtKB-SubCell"/>
</dbReference>
<evidence type="ECO:0000256" key="4">
    <source>
        <dbReference type="ARBA" id="ARBA00022692"/>
    </source>
</evidence>
<keyword evidence="6 7" id="KW-0472">Membrane</keyword>
<keyword evidence="5 7" id="KW-1133">Transmembrane helix</keyword>
<proteinExistence type="predicted"/>
<dbReference type="InterPro" id="IPR008509">
    <property type="entry name" value="MOT2/MFSD5"/>
</dbReference>
<evidence type="ECO:0000256" key="1">
    <source>
        <dbReference type="ARBA" id="ARBA00004651"/>
    </source>
</evidence>
<dbReference type="AlphaFoldDB" id="M5BME9"/>
<keyword evidence="4 7" id="KW-0812">Transmembrane</keyword>
<comment type="caution">
    <text evidence="8">The sequence shown here is derived from an EMBL/GenBank/DDBJ whole genome shotgun (WGS) entry which is preliminary data.</text>
</comment>
<evidence type="ECO:0000313" key="9">
    <source>
        <dbReference type="Proteomes" id="UP000012065"/>
    </source>
</evidence>